<dbReference type="OMA" id="LYTKTCG"/>
<dbReference type="InterPro" id="IPR001680">
    <property type="entry name" value="WD40_rpt"/>
</dbReference>
<dbReference type="Pfam" id="PF00400">
    <property type="entry name" value="WD40"/>
    <property type="match status" value="4"/>
</dbReference>
<dbReference type="InterPro" id="IPR020472">
    <property type="entry name" value="WD40_PAC1"/>
</dbReference>
<keyword evidence="1 3" id="KW-0853">WD repeat</keyword>
<proteinExistence type="predicted"/>
<feature type="region of interest" description="Disordered" evidence="4">
    <location>
        <begin position="1"/>
        <end position="94"/>
    </location>
</feature>
<keyword evidence="6" id="KW-1185">Reference proteome</keyword>
<dbReference type="PROSITE" id="PS50294">
    <property type="entry name" value="WD_REPEATS_REGION"/>
    <property type="match status" value="1"/>
</dbReference>
<evidence type="ECO:0000313" key="5">
    <source>
        <dbReference type="EMBL" id="CAE8621782.1"/>
    </source>
</evidence>
<evidence type="ECO:0008006" key="7">
    <source>
        <dbReference type="Google" id="ProtNLM"/>
    </source>
</evidence>
<dbReference type="PRINTS" id="PR00320">
    <property type="entry name" value="GPROTEINBRPT"/>
</dbReference>
<feature type="repeat" description="WD" evidence="3">
    <location>
        <begin position="236"/>
        <end position="277"/>
    </location>
</feature>
<feature type="compositionally biased region" description="Low complexity" evidence="4">
    <location>
        <begin position="72"/>
        <end position="84"/>
    </location>
</feature>
<dbReference type="PANTHER" id="PTHR19848">
    <property type="entry name" value="WD40 REPEAT PROTEIN"/>
    <property type="match status" value="1"/>
</dbReference>
<accession>A0A813G9L7</accession>
<gene>
    <name evidence="5" type="ORF">PGLA1383_LOCUS39297</name>
</gene>
<dbReference type="InterPro" id="IPR019775">
    <property type="entry name" value="WD40_repeat_CS"/>
</dbReference>
<reference evidence="5" key="1">
    <citation type="submission" date="2021-02" db="EMBL/GenBank/DDBJ databases">
        <authorList>
            <person name="Dougan E. K."/>
            <person name="Rhodes N."/>
            <person name="Thang M."/>
            <person name="Chan C."/>
        </authorList>
    </citation>
    <scope>NUCLEOTIDE SEQUENCE</scope>
</reference>
<feature type="compositionally biased region" description="Low complexity" evidence="4">
    <location>
        <begin position="40"/>
        <end position="58"/>
    </location>
</feature>
<dbReference type="SUPFAM" id="SSF50978">
    <property type="entry name" value="WD40 repeat-like"/>
    <property type="match status" value="1"/>
</dbReference>
<sequence length="493" mass="51456">MGTDTRDDPYLNAYAPASASRRSGSAHAPLPPGTSGMGGSRPSSRGSAGSASGITTPGLGVNATRATSSGATRRPLLLPRSRTPGSGANDGSGTVGSVLSMCGAVVVTRSAASGASDKWREGPANSILPVKEWTSVKHGREVANTCSSGRVADLSDRNIMCMSLMGDKAVMGSADHGLKELDTRSGTVTRNLYTKRYGHTEWVTSVSHCRDGRILSGGMDSKLCLWNSSGVVCSDLVGHLGSISRVRTHARDDLAISAGYDRTLRAWNLQTKKEVGCCTGHDAPITDFIWADDVVASGDRGGTVRVWDACRAAHISALRGHKGHITAMLALTPQSCNSLDADAGSGGPVSLIATGAQDGNVRIWDLRQKLNTFTLGAHPGGAVNEIGTTLGDSPPVIVTVGADGRLLGLDPRKNFTPLFELGNITTDFIYSLLVLDDLVFTGDGRGKVTCFDVRSGQQRYVLNAGQNAIRCMAATATCLLCAGDDGNAVMFDF</sequence>
<organism evidence="5 6">
    <name type="scientific">Polarella glacialis</name>
    <name type="common">Dinoflagellate</name>
    <dbReference type="NCBI Taxonomy" id="89957"/>
    <lineage>
        <taxon>Eukaryota</taxon>
        <taxon>Sar</taxon>
        <taxon>Alveolata</taxon>
        <taxon>Dinophyceae</taxon>
        <taxon>Suessiales</taxon>
        <taxon>Suessiaceae</taxon>
        <taxon>Polarella</taxon>
    </lineage>
</organism>
<dbReference type="GO" id="GO:0005730">
    <property type="term" value="C:nucleolus"/>
    <property type="evidence" value="ECO:0007669"/>
    <property type="project" value="UniProtKB-SubCell"/>
</dbReference>
<comment type="caution">
    <text evidence="5">The sequence shown here is derived from an EMBL/GenBank/DDBJ whole genome shotgun (WGS) entry which is preliminary data.</text>
</comment>
<dbReference type="Proteomes" id="UP000654075">
    <property type="component" value="Unassembled WGS sequence"/>
</dbReference>
<dbReference type="GO" id="GO:0000027">
    <property type="term" value="P:ribosomal large subunit assembly"/>
    <property type="evidence" value="ECO:0007669"/>
    <property type="project" value="TreeGrafter"/>
</dbReference>
<feature type="compositionally biased region" description="Low complexity" evidence="4">
    <location>
        <begin position="13"/>
        <end position="28"/>
    </location>
</feature>
<evidence type="ECO:0000256" key="1">
    <source>
        <dbReference type="ARBA" id="ARBA00022574"/>
    </source>
</evidence>
<evidence type="ECO:0000313" key="6">
    <source>
        <dbReference type="Proteomes" id="UP000654075"/>
    </source>
</evidence>
<keyword evidence="2" id="KW-0677">Repeat</keyword>
<dbReference type="OrthoDB" id="496at2759"/>
<dbReference type="PROSITE" id="PS00678">
    <property type="entry name" value="WD_REPEATS_1"/>
    <property type="match status" value="2"/>
</dbReference>
<feature type="repeat" description="WD" evidence="3">
    <location>
        <begin position="350"/>
        <end position="374"/>
    </location>
</feature>
<dbReference type="EMBL" id="CAJNNV010027816">
    <property type="protein sequence ID" value="CAE8621782.1"/>
    <property type="molecule type" value="Genomic_DNA"/>
</dbReference>
<name>A0A813G9L7_POLGL</name>
<dbReference type="PANTHER" id="PTHR19848:SF7">
    <property type="entry name" value="F-BOX AND WD-40 DOMAIN PROTEIN 7"/>
    <property type="match status" value="1"/>
</dbReference>
<dbReference type="Gene3D" id="2.130.10.10">
    <property type="entry name" value="YVTN repeat-like/Quinoprotein amine dehydrogenase"/>
    <property type="match status" value="2"/>
</dbReference>
<dbReference type="SMART" id="SM00320">
    <property type="entry name" value="WD40"/>
    <property type="match status" value="6"/>
</dbReference>
<dbReference type="InterPro" id="IPR036322">
    <property type="entry name" value="WD40_repeat_dom_sf"/>
</dbReference>
<evidence type="ECO:0000256" key="4">
    <source>
        <dbReference type="SAM" id="MobiDB-lite"/>
    </source>
</evidence>
<feature type="repeat" description="WD" evidence="3">
    <location>
        <begin position="278"/>
        <end position="308"/>
    </location>
</feature>
<evidence type="ECO:0000256" key="2">
    <source>
        <dbReference type="ARBA" id="ARBA00022737"/>
    </source>
</evidence>
<dbReference type="PROSITE" id="PS50082">
    <property type="entry name" value="WD_REPEATS_2"/>
    <property type="match status" value="3"/>
</dbReference>
<dbReference type="InterPro" id="IPR015943">
    <property type="entry name" value="WD40/YVTN_repeat-like_dom_sf"/>
</dbReference>
<dbReference type="AlphaFoldDB" id="A0A813G9L7"/>
<protein>
    <recommendedName>
        <fullName evidence="7">Guanine nucleotide-binding protein subunit beta-like protein</fullName>
    </recommendedName>
</protein>
<evidence type="ECO:0000256" key="3">
    <source>
        <dbReference type="PROSITE-ProRule" id="PRU00221"/>
    </source>
</evidence>